<evidence type="ECO:0000259" key="1">
    <source>
        <dbReference type="Pfam" id="PF18765"/>
    </source>
</evidence>
<dbReference type="CDD" id="cd05403">
    <property type="entry name" value="NT_KNTase_like"/>
    <property type="match status" value="1"/>
</dbReference>
<dbReference type="AlphaFoldDB" id="A0A2S7XX35"/>
<dbReference type="InterPro" id="IPR041633">
    <property type="entry name" value="Polbeta"/>
</dbReference>
<reference evidence="2 3" key="1">
    <citation type="submission" date="2016-07" db="EMBL/GenBank/DDBJ databases">
        <title>Comparative genomics of the entomopathogenic fungus Beauveria bassiana.</title>
        <authorList>
            <person name="Valero Jimenez C.A."/>
            <person name="Zwaan B.J."/>
            <person name="Van Kan J.A."/>
            <person name="Takken W."/>
            <person name="Debets A.J."/>
            <person name="Schoustra S.E."/>
            <person name="Koenraadt C.J."/>
        </authorList>
    </citation>
    <scope>NUCLEOTIDE SEQUENCE [LARGE SCALE GENOMIC DNA]</scope>
    <source>
        <strain evidence="2 3">ARSEF 8028</strain>
    </source>
</reference>
<accession>A0A2S7XX35</accession>
<feature type="domain" description="Polymerase beta nucleotidyltransferase" evidence="1">
    <location>
        <begin position="22"/>
        <end position="102"/>
    </location>
</feature>
<dbReference type="OrthoDB" id="5428055at2759"/>
<dbReference type="Gene3D" id="3.30.460.10">
    <property type="entry name" value="Beta Polymerase, domain 2"/>
    <property type="match status" value="1"/>
</dbReference>
<protein>
    <recommendedName>
        <fullName evidence="1">Polymerase beta nucleotidyltransferase domain-containing protein</fullName>
    </recommendedName>
</protein>
<dbReference type="Pfam" id="PF18765">
    <property type="entry name" value="Polbeta"/>
    <property type="match status" value="1"/>
</dbReference>
<dbReference type="EMBL" id="JRHA01000001">
    <property type="protein sequence ID" value="PQK08309.1"/>
    <property type="molecule type" value="Genomic_DNA"/>
</dbReference>
<evidence type="ECO:0000313" key="2">
    <source>
        <dbReference type="EMBL" id="PQK08309.1"/>
    </source>
</evidence>
<dbReference type="SUPFAM" id="SSF81301">
    <property type="entry name" value="Nucleotidyltransferase"/>
    <property type="match status" value="1"/>
</dbReference>
<name>A0A2S7XX35_BEABA</name>
<comment type="caution">
    <text evidence="2">The sequence shown here is derived from an EMBL/GenBank/DDBJ whole genome shotgun (WGS) entry which is preliminary data.</text>
</comment>
<dbReference type="InterPro" id="IPR043519">
    <property type="entry name" value="NT_sf"/>
</dbReference>
<sequence>MSISDIARRCSTIMSKPELSPVAWVGVFGSFARDQQRAESDVDLLVGYRKEATSDEIYFIGDISEQIRDALGREVDVLYMWDGQKLDLIRCQALLIGKTIYGSETWMLDNQFRAAALIQDTHRRLRTALHLGTSLRNKLADLSEERFTGNDPLLNEVASDLGELLSAFGNELEEAKAMNAYFSPIIEPLLEVQQLAARHKRGGGVRKD</sequence>
<dbReference type="Proteomes" id="UP000237441">
    <property type="component" value="Unassembled WGS sequence"/>
</dbReference>
<gene>
    <name evidence="2" type="ORF">BB8028_0001g03870</name>
</gene>
<evidence type="ECO:0000313" key="3">
    <source>
        <dbReference type="Proteomes" id="UP000237441"/>
    </source>
</evidence>
<organism evidence="2 3">
    <name type="scientific">Beauveria bassiana</name>
    <name type="common">White muscardine disease fungus</name>
    <name type="synonym">Tritirachium shiotae</name>
    <dbReference type="NCBI Taxonomy" id="176275"/>
    <lineage>
        <taxon>Eukaryota</taxon>
        <taxon>Fungi</taxon>
        <taxon>Dikarya</taxon>
        <taxon>Ascomycota</taxon>
        <taxon>Pezizomycotina</taxon>
        <taxon>Sordariomycetes</taxon>
        <taxon>Hypocreomycetidae</taxon>
        <taxon>Hypocreales</taxon>
        <taxon>Cordycipitaceae</taxon>
        <taxon>Beauveria</taxon>
    </lineage>
</organism>
<proteinExistence type="predicted"/>